<dbReference type="Proteomes" id="UP000184245">
    <property type="component" value="Unassembled WGS sequence"/>
</dbReference>
<evidence type="ECO:0000256" key="1">
    <source>
        <dbReference type="SAM" id="Phobius"/>
    </source>
</evidence>
<gene>
    <name evidence="2" type="ORF">SAMN02745158_04446</name>
</gene>
<feature type="transmembrane region" description="Helical" evidence="1">
    <location>
        <begin position="114"/>
        <end position="130"/>
    </location>
</feature>
<proteinExistence type="predicted"/>
<keyword evidence="1" id="KW-0812">Transmembrane</keyword>
<dbReference type="RefSeq" id="WP_072854927.1">
    <property type="nucleotide sequence ID" value="NZ_FQVI01000059.1"/>
</dbReference>
<organism evidence="2 3">
    <name type="scientific">Lactonifactor longoviformis DSM 17459</name>
    <dbReference type="NCBI Taxonomy" id="1122155"/>
    <lineage>
        <taxon>Bacteria</taxon>
        <taxon>Bacillati</taxon>
        <taxon>Bacillota</taxon>
        <taxon>Clostridia</taxon>
        <taxon>Eubacteriales</taxon>
        <taxon>Clostridiaceae</taxon>
        <taxon>Lactonifactor</taxon>
    </lineage>
</organism>
<keyword evidence="1" id="KW-1133">Transmembrane helix</keyword>
<accession>A0A1M5D7K9</accession>
<keyword evidence="3" id="KW-1185">Reference proteome</keyword>
<dbReference type="EMBL" id="FQVI01000059">
    <property type="protein sequence ID" value="SHF63039.1"/>
    <property type="molecule type" value="Genomic_DNA"/>
</dbReference>
<evidence type="ECO:0000313" key="2">
    <source>
        <dbReference type="EMBL" id="SHF63039.1"/>
    </source>
</evidence>
<protein>
    <submittedName>
        <fullName evidence="2">Uncharacterized protein</fullName>
    </submittedName>
</protein>
<feature type="transmembrane region" description="Helical" evidence="1">
    <location>
        <begin position="12"/>
        <end position="30"/>
    </location>
</feature>
<feature type="transmembrane region" description="Helical" evidence="1">
    <location>
        <begin position="51"/>
        <end position="74"/>
    </location>
</feature>
<keyword evidence="1" id="KW-0472">Membrane</keyword>
<feature type="transmembrane region" description="Helical" evidence="1">
    <location>
        <begin position="80"/>
        <end position="102"/>
    </location>
</feature>
<name>A0A1M5D7K9_9CLOT</name>
<dbReference type="STRING" id="1122155.SAMN02745158_04446"/>
<reference evidence="2 3" key="1">
    <citation type="submission" date="2016-11" db="EMBL/GenBank/DDBJ databases">
        <authorList>
            <person name="Jaros S."/>
            <person name="Januszkiewicz K."/>
            <person name="Wedrychowicz H."/>
        </authorList>
    </citation>
    <scope>NUCLEOTIDE SEQUENCE [LARGE SCALE GENOMIC DNA]</scope>
    <source>
        <strain evidence="2 3">DSM 17459</strain>
    </source>
</reference>
<sequence>MQFYSILNNDIVYNLVVPFIIAIIGCAFEAKTVKDRTQWMIGVKLYSNMRFLSLSVLTSVGCGYLFMGIKYLFINNIIDIYIFALCILTLIIFICFIYITFLRFKIEVKNKQKLLQFIFFISFIINSCLSNKGYPVINFLITLVALVAETELFRRYPYEIAYIEHKYADLFFDDNSVLNGVETYNIKKSGSWIIIKNNKDETRIPIVHLKKIDYYGRECLIKKVGETYVYLQNSKREG</sequence>
<evidence type="ECO:0000313" key="3">
    <source>
        <dbReference type="Proteomes" id="UP000184245"/>
    </source>
</evidence>
<dbReference type="AlphaFoldDB" id="A0A1M5D7K9"/>